<protein>
    <submittedName>
        <fullName evidence="4">S-layer family protein</fullName>
    </submittedName>
</protein>
<feature type="chain" id="PRO_5039576063" evidence="2">
    <location>
        <begin position="33"/>
        <end position="734"/>
    </location>
</feature>
<dbReference type="Pfam" id="PF16244">
    <property type="entry name" value="DUF4901"/>
    <property type="match status" value="2"/>
</dbReference>
<dbReference type="RefSeq" id="WP_109688460.1">
    <property type="nucleotide sequence ID" value="NZ_QGGL01000006.1"/>
</dbReference>
<evidence type="ECO:0000313" key="5">
    <source>
        <dbReference type="Proteomes" id="UP000245634"/>
    </source>
</evidence>
<keyword evidence="2" id="KW-0732">Signal</keyword>
<feature type="domain" description="SLH" evidence="3">
    <location>
        <begin position="608"/>
        <end position="669"/>
    </location>
</feature>
<feature type="signal peptide" evidence="2">
    <location>
        <begin position="1"/>
        <end position="32"/>
    </location>
</feature>
<comment type="caution">
    <text evidence="4">The sequence shown here is derived from an EMBL/GenBank/DDBJ whole genome shotgun (WGS) entry which is preliminary data.</text>
</comment>
<proteinExistence type="predicted"/>
<evidence type="ECO:0000259" key="3">
    <source>
        <dbReference type="PROSITE" id="PS51272"/>
    </source>
</evidence>
<evidence type="ECO:0000256" key="1">
    <source>
        <dbReference type="SAM" id="MobiDB-lite"/>
    </source>
</evidence>
<dbReference type="InterPro" id="IPR032599">
    <property type="entry name" value="YcdB/YcdC_rep_domain"/>
</dbReference>
<dbReference type="InterPro" id="IPR001119">
    <property type="entry name" value="SLH_dom"/>
</dbReference>
<evidence type="ECO:0000313" key="4">
    <source>
        <dbReference type="EMBL" id="PWK13904.1"/>
    </source>
</evidence>
<feature type="domain" description="SLH" evidence="3">
    <location>
        <begin position="672"/>
        <end position="734"/>
    </location>
</feature>
<accession>A0A316DWG2</accession>
<reference evidence="4 5" key="1">
    <citation type="submission" date="2018-05" db="EMBL/GenBank/DDBJ databases">
        <title>Genomic Encyclopedia of Type Strains, Phase IV (KMG-IV): sequencing the most valuable type-strain genomes for metagenomic binning, comparative biology and taxonomic classification.</title>
        <authorList>
            <person name="Goeker M."/>
        </authorList>
    </citation>
    <scope>NUCLEOTIDE SEQUENCE [LARGE SCALE GENOMIC DNA]</scope>
    <source>
        <strain evidence="4 5">DSM 18773</strain>
    </source>
</reference>
<evidence type="ECO:0000256" key="2">
    <source>
        <dbReference type="SAM" id="SignalP"/>
    </source>
</evidence>
<organism evidence="4 5">
    <name type="scientific">Tumebacillus permanentifrigoris</name>
    <dbReference type="NCBI Taxonomy" id="378543"/>
    <lineage>
        <taxon>Bacteria</taxon>
        <taxon>Bacillati</taxon>
        <taxon>Bacillota</taxon>
        <taxon>Bacilli</taxon>
        <taxon>Bacillales</taxon>
        <taxon>Alicyclobacillaceae</taxon>
        <taxon>Tumebacillus</taxon>
    </lineage>
</organism>
<keyword evidence="5" id="KW-1185">Reference proteome</keyword>
<dbReference type="Pfam" id="PF00395">
    <property type="entry name" value="SLH"/>
    <property type="match status" value="2"/>
</dbReference>
<feature type="region of interest" description="Disordered" evidence="1">
    <location>
        <begin position="287"/>
        <end position="306"/>
    </location>
</feature>
<name>A0A316DWG2_9BACL</name>
<dbReference type="AlphaFoldDB" id="A0A316DWG2"/>
<sequence length="734" mass="80241">MKNPIHKVTAMLLTCTLLGSPMLWLNTPAAYAEAAPDVQSVVTKEQAVQTARLAANLPESKWTLINSEYRTSAKDNWGNTLSPRWQLDFNQQDSKTYAGANVILDATTGKLVSMNRYSKDPLEESALTKEQAQQKAEDFIKQVAPQEFKETELTSSNVDGIGAPYKYFNFTYERKTADGVFVLDDEINVTVQGDGSVSAYTCNWTNVTLPPAAGTVPKERATSAYSDALDLHLSYQFSYKTNLPTVNLVYSNSMTENFMFLTNTAPLLIDAKTGQMLDRYGKATTPTKMSIAPLDPKGPTAPTPRTTSMTQVEAEALIKSSALLQANMELDEATYSENGTKSWSFSIRNSTSKTNIGRVSLDAMTGELMNFNSYSETSAPPSSSPVSDETIKAKALELVKKLYSGRTGSIAFINVVSIGDNPKQSGSTMKGVAFSFLKNGVPSPNGLQIVFDAQGNVNNFYGNTYYGNDVESQIVYPDPSKAITLDKAKDTFLKNRPVRLSYYFPIAADGTRANTPVLVYAPNDATERSAHYVDGLTGEWISLDPSTQKPPALPSDLNGHWAEKALTEFANLGLLELKDGKANPDGEITRGEFIHLLANVRGGLNPSEMPTFEDVPTDSKYYSAIETAVLRGWIAPDSKFRPAAKISRQEVATILTRVLGHEELAKHSEIFTLPYSDGDQVSTWAKGSVAILNGLGVMRGSYDRFAPHGNVTLAETCTALLKIQSYNTPMPYYK</sequence>
<dbReference type="EMBL" id="QGGL01000006">
    <property type="protein sequence ID" value="PWK13904.1"/>
    <property type="molecule type" value="Genomic_DNA"/>
</dbReference>
<dbReference type="PROSITE" id="PS51272">
    <property type="entry name" value="SLH"/>
    <property type="match status" value="2"/>
</dbReference>
<dbReference type="OrthoDB" id="2473368at2"/>
<dbReference type="Proteomes" id="UP000245634">
    <property type="component" value="Unassembled WGS sequence"/>
</dbReference>
<gene>
    <name evidence="4" type="ORF">C7459_106184</name>
</gene>